<dbReference type="Proteomes" id="UP000757435">
    <property type="component" value="Unassembled WGS sequence"/>
</dbReference>
<dbReference type="Gene3D" id="2.30.30.40">
    <property type="entry name" value="SH3 Domains"/>
    <property type="match status" value="1"/>
</dbReference>
<comment type="caution">
    <text evidence="3">The sequence shown here is derived from an EMBL/GenBank/DDBJ whole genome shotgun (WGS) entry which is preliminary data.</text>
</comment>
<feature type="domain" description="SH3b" evidence="2">
    <location>
        <begin position="86"/>
        <end position="137"/>
    </location>
</feature>
<sequence length="142" mass="14803">MSLSGISKFILGLLLAIALLAMAGYGATRYVLTQLATPPVRPVFPNDPSPTPGAPPKSSPSPSPSPSPTPISVAEGYLARVTQPIGLILRQEPSGDAAQVGGVDFNQELTVLEEAPDGAWQRVRLADGTEGWIKGSNTEKVN</sequence>
<feature type="compositionally biased region" description="Pro residues" evidence="1">
    <location>
        <begin position="39"/>
        <end position="69"/>
    </location>
</feature>
<dbReference type="Pfam" id="PF08239">
    <property type="entry name" value="SH3_3"/>
    <property type="match status" value="1"/>
</dbReference>
<dbReference type="AlphaFoldDB" id="A0A951QE56"/>
<dbReference type="EMBL" id="JAHHHD010000027">
    <property type="protein sequence ID" value="MBW4660884.1"/>
    <property type="molecule type" value="Genomic_DNA"/>
</dbReference>
<feature type="region of interest" description="Disordered" evidence="1">
    <location>
        <begin position="39"/>
        <end position="74"/>
    </location>
</feature>
<dbReference type="InterPro" id="IPR003646">
    <property type="entry name" value="SH3-like_bac-type"/>
</dbReference>
<name>A0A951QE56_9CYAN</name>
<reference evidence="3" key="2">
    <citation type="journal article" date="2022" name="Microbiol. Resour. Announc.">
        <title>Metagenome Sequencing to Explore Phylogenomics of Terrestrial Cyanobacteria.</title>
        <authorList>
            <person name="Ward R.D."/>
            <person name="Stajich J.E."/>
            <person name="Johansen J.R."/>
            <person name="Huntemann M."/>
            <person name="Clum A."/>
            <person name="Foster B."/>
            <person name="Foster B."/>
            <person name="Roux S."/>
            <person name="Palaniappan K."/>
            <person name="Varghese N."/>
            <person name="Mukherjee S."/>
            <person name="Reddy T.B.K."/>
            <person name="Daum C."/>
            <person name="Copeland A."/>
            <person name="Chen I.A."/>
            <person name="Ivanova N.N."/>
            <person name="Kyrpides N.C."/>
            <person name="Shapiro N."/>
            <person name="Eloe-Fadrosh E.A."/>
            <person name="Pietrasiak N."/>
        </authorList>
    </citation>
    <scope>NUCLEOTIDE SEQUENCE</scope>
    <source>
        <strain evidence="3">UHER 2000/2452</strain>
    </source>
</reference>
<accession>A0A951QE56</accession>
<protein>
    <submittedName>
        <fullName evidence="3">SH3 domain-containing protein</fullName>
    </submittedName>
</protein>
<evidence type="ECO:0000256" key="1">
    <source>
        <dbReference type="SAM" id="MobiDB-lite"/>
    </source>
</evidence>
<proteinExistence type="predicted"/>
<organism evidence="3 4">
    <name type="scientific">Drouetiella hepatica Uher 2000/2452</name>
    <dbReference type="NCBI Taxonomy" id="904376"/>
    <lineage>
        <taxon>Bacteria</taxon>
        <taxon>Bacillati</taxon>
        <taxon>Cyanobacteriota</taxon>
        <taxon>Cyanophyceae</taxon>
        <taxon>Oculatellales</taxon>
        <taxon>Oculatellaceae</taxon>
        <taxon>Drouetiella</taxon>
    </lineage>
</organism>
<evidence type="ECO:0000259" key="2">
    <source>
        <dbReference type="Pfam" id="PF08239"/>
    </source>
</evidence>
<evidence type="ECO:0000313" key="4">
    <source>
        <dbReference type="Proteomes" id="UP000757435"/>
    </source>
</evidence>
<evidence type="ECO:0000313" key="3">
    <source>
        <dbReference type="EMBL" id="MBW4660884.1"/>
    </source>
</evidence>
<gene>
    <name evidence="3" type="ORF">KME15_19595</name>
</gene>
<reference evidence="3" key="1">
    <citation type="submission" date="2021-05" db="EMBL/GenBank/DDBJ databases">
        <authorList>
            <person name="Pietrasiak N."/>
            <person name="Ward R."/>
            <person name="Stajich J.E."/>
            <person name="Kurbessoian T."/>
        </authorList>
    </citation>
    <scope>NUCLEOTIDE SEQUENCE</scope>
    <source>
        <strain evidence="3">UHER 2000/2452</strain>
    </source>
</reference>